<evidence type="ECO:0000313" key="5">
    <source>
        <dbReference type="EMBL" id="CAE0147783.1"/>
    </source>
</evidence>
<keyword evidence="3" id="KW-0808">Transferase</keyword>
<dbReference type="SUPFAM" id="SSF48576">
    <property type="entry name" value="Terpenoid synthases"/>
    <property type="match status" value="1"/>
</dbReference>
<evidence type="ECO:0000256" key="4">
    <source>
        <dbReference type="ARBA" id="ARBA00022746"/>
    </source>
</evidence>
<name>A0A7S3BX66_9EUKA</name>
<dbReference type="PROSITE" id="PS01044">
    <property type="entry name" value="SQUALEN_PHYTOEN_SYN_1"/>
    <property type="match status" value="1"/>
</dbReference>
<evidence type="ECO:0000256" key="2">
    <source>
        <dbReference type="ARBA" id="ARBA00012396"/>
    </source>
</evidence>
<proteinExistence type="predicted"/>
<dbReference type="PANTHER" id="PTHR31480">
    <property type="entry name" value="BIFUNCTIONAL LYCOPENE CYCLASE/PHYTOENE SYNTHASE"/>
    <property type="match status" value="1"/>
</dbReference>
<dbReference type="AlphaFoldDB" id="A0A7S3BX66"/>
<dbReference type="Gene3D" id="1.10.600.10">
    <property type="entry name" value="Farnesyl Diphosphate Synthase"/>
    <property type="match status" value="1"/>
</dbReference>
<gene>
    <name evidence="5" type="ORF">HERI1096_LOCUS37038</name>
</gene>
<dbReference type="Pfam" id="PF00494">
    <property type="entry name" value="SQS_PSY"/>
    <property type="match status" value="1"/>
</dbReference>
<sequence>MDAALLSTLRSNPSLGREPFDEMVAGMRSDLAEVRYERFRPDLLQYCYRVAGTVGEMLLPVLGLVEEDEERAREPAVAFGMAVQLINIVRDVRPDVALGRIYLPKEEMRRFGVSECDVLEGRFSPEYRKLIRLQARRGEALLRRAERSIPELPAGVRLLVATLIALYRELLVELRARDYNNLEGDRISVPTLKKLLLTCSTALRLLGGR</sequence>
<evidence type="ECO:0000256" key="3">
    <source>
        <dbReference type="ARBA" id="ARBA00022679"/>
    </source>
</evidence>
<reference evidence="5" key="1">
    <citation type="submission" date="2021-01" db="EMBL/GenBank/DDBJ databases">
        <authorList>
            <person name="Corre E."/>
            <person name="Pelletier E."/>
            <person name="Niang G."/>
            <person name="Scheremetjew M."/>
            <person name="Finn R."/>
            <person name="Kale V."/>
            <person name="Holt S."/>
            <person name="Cochrane G."/>
            <person name="Meng A."/>
            <person name="Brown T."/>
            <person name="Cohen L."/>
        </authorList>
    </citation>
    <scope>NUCLEOTIDE SEQUENCE</scope>
    <source>
        <strain evidence="5">CCMP281</strain>
    </source>
</reference>
<accession>A0A7S3BX66</accession>
<dbReference type="InterPro" id="IPR019845">
    <property type="entry name" value="Squalene/phytoene_synthase_CS"/>
</dbReference>
<dbReference type="EMBL" id="HBHX01066933">
    <property type="protein sequence ID" value="CAE0147783.1"/>
    <property type="molecule type" value="Transcribed_RNA"/>
</dbReference>
<dbReference type="GO" id="GO:0016765">
    <property type="term" value="F:transferase activity, transferring alkyl or aryl (other than methyl) groups"/>
    <property type="evidence" value="ECO:0007669"/>
    <property type="project" value="InterPro"/>
</dbReference>
<dbReference type="InterPro" id="IPR008949">
    <property type="entry name" value="Isoprenoid_synthase_dom_sf"/>
</dbReference>
<keyword evidence="4" id="KW-0125">Carotenoid biosynthesis</keyword>
<dbReference type="InterPro" id="IPR002060">
    <property type="entry name" value="Squ/phyt_synthse"/>
</dbReference>
<organism evidence="5">
    <name type="scientific">Haptolina ericina</name>
    <dbReference type="NCBI Taxonomy" id="156174"/>
    <lineage>
        <taxon>Eukaryota</taxon>
        <taxon>Haptista</taxon>
        <taxon>Haptophyta</taxon>
        <taxon>Prymnesiophyceae</taxon>
        <taxon>Prymnesiales</taxon>
        <taxon>Prymnesiaceae</taxon>
        <taxon>Haptolina</taxon>
    </lineage>
</organism>
<evidence type="ECO:0000256" key="1">
    <source>
        <dbReference type="ARBA" id="ARBA00001805"/>
    </source>
</evidence>
<comment type="catalytic activity">
    <reaction evidence="1">
        <text>2 (2E,6E,10E)-geranylgeranyl diphosphate = 15-cis-phytoene + 2 diphosphate</text>
        <dbReference type="Rhea" id="RHEA:34475"/>
        <dbReference type="ChEBI" id="CHEBI:27787"/>
        <dbReference type="ChEBI" id="CHEBI:33019"/>
        <dbReference type="ChEBI" id="CHEBI:58756"/>
        <dbReference type="EC" id="2.5.1.32"/>
    </reaction>
</comment>
<dbReference type="GO" id="GO:0016117">
    <property type="term" value="P:carotenoid biosynthetic process"/>
    <property type="evidence" value="ECO:0007669"/>
    <property type="project" value="UniProtKB-KW"/>
</dbReference>
<dbReference type="EC" id="2.5.1.32" evidence="2"/>
<protein>
    <recommendedName>
        <fullName evidence="2">15-cis-phytoene synthase</fullName>
        <ecNumber evidence="2">2.5.1.32</ecNumber>
    </recommendedName>
</protein>